<dbReference type="EMBL" id="BMDY01000010">
    <property type="protein sequence ID" value="GGB06171.1"/>
    <property type="molecule type" value="Genomic_DNA"/>
</dbReference>
<protein>
    <recommendedName>
        <fullName evidence="3">DUF3545 domain-containing protein</fullName>
    </recommendedName>
</protein>
<organism evidence="1 2">
    <name type="scientific">Agarivorans gilvus</name>
    <dbReference type="NCBI Taxonomy" id="680279"/>
    <lineage>
        <taxon>Bacteria</taxon>
        <taxon>Pseudomonadati</taxon>
        <taxon>Pseudomonadota</taxon>
        <taxon>Gammaproteobacteria</taxon>
        <taxon>Alteromonadales</taxon>
        <taxon>Alteromonadaceae</taxon>
        <taxon>Agarivorans</taxon>
    </lineage>
</organism>
<reference evidence="2" key="1">
    <citation type="journal article" date="2019" name="Int. J. Syst. Evol. Microbiol.">
        <title>The Global Catalogue of Microorganisms (GCM) 10K type strain sequencing project: providing services to taxonomists for standard genome sequencing and annotation.</title>
        <authorList>
            <consortium name="The Broad Institute Genomics Platform"/>
            <consortium name="The Broad Institute Genome Sequencing Center for Infectious Disease"/>
            <person name="Wu L."/>
            <person name="Ma J."/>
        </authorList>
    </citation>
    <scope>NUCLEOTIDE SEQUENCE [LARGE SCALE GENOMIC DNA]</scope>
    <source>
        <strain evidence="2">CGMCC 1.10131</strain>
    </source>
</reference>
<sequence>MKFSRFDDIDEWDEEDKAHHVKQHKKVKNMARTRRRIDEYHEKRQLDDYIADYTSY</sequence>
<evidence type="ECO:0008006" key="3">
    <source>
        <dbReference type="Google" id="ProtNLM"/>
    </source>
</evidence>
<dbReference type="InterPro" id="IPR058059">
    <property type="entry name" value="PA3496-like"/>
</dbReference>
<comment type="caution">
    <text evidence="1">The sequence shown here is derived from an EMBL/GenBank/DDBJ whole genome shotgun (WGS) entry which is preliminary data.</text>
</comment>
<evidence type="ECO:0000313" key="1">
    <source>
        <dbReference type="EMBL" id="GGB06171.1"/>
    </source>
</evidence>
<dbReference type="RefSeq" id="WP_188407405.1">
    <property type="nucleotide sequence ID" value="NZ_BMDY01000010.1"/>
</dbReference>
<keyword evidence="2" id="KW-1185">Reference proteome</keyword>
<proteinExistence type="predicted"/>
<dbReference type="Proteomes" id="UP000651977">
    <property type="component" value="Unassembled WGS sequence"/>
</dbReference>
<gene>
    <name evidence="1" type="ORF">GCM10007414_19340</name>
</gene>
<accession>A0ABQ1I2H8</accession>
<evidence type="ECO:0000313" key="2">
    <source>
        <dbReference type="Proteomes" id="UP000651977"/>
    </source>
</evidence>
<dbReference type="NCBIfam" id="NF046101">
    <property type="entry name" value="PA3496_fam"/>
    <property type="match status" value="1"/>
</dbReference>
<name>A0ABQ1I2H8_9ALTE</name>